<protein>
    <submittedName>
        <fullName evidence="3">Flagellin N-terminal-like domain-containing protein</fullName>
    </submittedName>
</protein>
<keyword evidence="3" id="KW-0969">Cilium</keyword>
<sequence>MRGLCSARRGVAPVISTILMVAVAVILSATIATFVLDVGEDVSDPGPNIGETTGKIEVQDGYQGGIVRVTHVAGDSVPAEELEIVVDATDACSEQARIINLPASASGFGNNGFSDSNLETSGDSIISKGQTFNQKWDPGVLHTANANTFEAGEYLEFRIRGTTCSLSSGDEISVDLVHTPTNSIVVTQKLRVTN</sequence>
<feature type="domain" description="Archaeal Type IV pilin N-terminal" evidence="2">
    <location>
        <begin position="9"/>
        <end position="90"/>
    </location>
</feature>
<keyword evidence="4" id="KW-1185">Reference proteome</keyword>
<evidence type="ECO:0000256" key="1">
    <source>
        <dbReference type="SAM" id="Phobius"/>
    </source>
</evidence>
<keyword evidence="1" id="KW-1133">Transmembrane helix</keyword>
<dbReference type="InterPro" id="IPR013373">
    <property type="entry name" value="Flagellin/pilin_N_arc"/>
</dbReference>
<evidence type="ECO:0000313" key="3">
    <source>
        <dbReference type="EMBL" id="SDJ79946.1"/>
    </source>
</evidence>
<keyword evidence="1" id="KW-0472">Membrane</keyword>
<dbReference type="NCBIfam" id="TIGR02537">
    <property type="entry name" value="arch_flag_Nterm"/>
    <property type="match status" value="1"/>
</dbReference>
<dbReference type="STRING" id="890420.SAMN05216226_109127"/>
<organism evidence="3 4">
    <name type="scientific">Halovenus aranensis</name>
    <dbReference type="NCBI Taxonomy" id="890420"/>
    <lineage>
        <taxon>Archaea</taxon>
        <taxon>Methanobacteriati</taxon>
        <taxon>Methanobacteriota</taxon>
        <taxon>Stenosarchaea group</taxon>
        <taxon>Halobacteria</taxon>
        <taxon>Halobacteriales</taxon>
        <taxon>Haloarculaceae</taxon>
        <taxon>Halovenus</taxon>
    </lineage>
</organism>
<dbReference type="EMBL" id="FNFC01000009">
    <property type="protein sequence ID" value="SDJ79946.1"/>
    <property type="molecule type" value="Genomic_DNA"/>
</dbReference>
<dbReference type="RefSeq" id="WP_092702783.1">
    <property type="nucleotide sequence ID" value="NZ_FNFC01000009.1"/>
</dbReference>
<accession>A0A1G8WPB8</accession>
<dbReference type="InterPro" id="IPR012859">
    <property type="entry name" value="Pilin_N_archaeal"/>
</dbReference>
<gene>
    <name evidence="3" type="ORF">SAMN05216226_109127</name>
</gene>
<evidence type="ECO:0000259" key="2">
    <source>
        <dbReference type="Pfam" id="PF07790"/>
    </source>
</evidence>
<dbReference type="Proteomes" id="UP000198856">
    <property type="component" value="Unassembled WGS sequence"/>
</dbReference>
<dbReference type="AlphaFoldDB" id="A0A1G8WPB8"/>
<keyword evidence="3" id="KW-0966">Cell projection</keyword>
<name>A0A1G8WPB8_9EURY</name>
<dbReference type="Pfam" id="PF07790">
    <property type="entry name" value="Pilin_N"/>
    <property type="match status" value="1"/>
</dbReference>
<feature type="transmembrane region" description="Helical" evidence="1">
    <location>
        <begin position="12"/>
        <end position="36"/>
    </location>
</feature>
<reference evidence="3 4" key="1">
    <citation type="submission" date="2016-10" db="EMBL/GenBank/DDBJ databases">
        <authorList>
            <person name="de Groot N.N."/>
        </authorList>
    </citation>
    <scope>NUCLEOTIDE SEQUENCE [LARGE SCALE GENOMIC DNA]</scope>
    <source>
        <strain evidence="3 4">IBRC-M10015</strain>
    </source>
</reference>
<keyword evidence="3" id="KW-0282">Flagellum</keyword>
<keyword evidence="1" id="KW-0812">Transmembrane</keyword>
<dbReference type="OrthoDB" id="118020at2157"/>
<evidence type="ECO:0000313" key="4">
    <source>
        <dbReference type="Proteomes" id="UP000198856"/>
    </source>
</evidence>
<proteinExistence type="predicted"/>